<dbReference type="InterPro" id="IPR036855">
    <property type="entry name" value="Znf_CCCH_sf"/>
</dbReference>
<dbReference type="SUPFAM" id="SSF90229">
    <property type="entry name" value="CCCH zinc finger"/>
    <property type="match status" value="1"/>
</dbReference>
<comment type="caution">
    <text evidence="6">The sequence shown here is derived from an EMBL/GenBank/DDBJ whole genome shotgun (WGS) entry which is preliminary data.</text>
</comment>
<accession>A0AAD8GZK7</accession>
<evidence type="ECO:0000256" key="4">
    <source>
        <dbReference type="PROSITE-ProRule" id="PRU00723"/>
    </source>
</evidence>
<feature type="zinc finger region" description="C3H1-type" evidence="4">
    <location>
        <begin position="55"/>
        <end position="83"/>
    </location>
</feature>
<gene>
    <name evidence="6" type="ORF">POM88_050907</name>
</gene>
<feature type="domain" description="C3H1-type" evidence="5">
    <location>
        <begin position="55"/>
        <end position="83"/>
    </location>
</feature>
<dbReference type="GO" id="GO:0008270">
    <property type="term" value="F:zinc ion binding"/>
    <property type="evidence" value="ECO:0007669"/>
    <property type="project" value="UniProtKB-KW"/>
</dbReference>
<protein>
    <recommendedName>
        <fullName evidence="5">C3H1-type domain-containing protein</fullName>
    </recommendedName>
</protein>
<evidence type="ECO:0000256" key="2">
    <source>
        <dbReference type="ARBA" id="ARBA00022771"/>
    </source>
</evidence>
<evidence type="ECO:0000259" key="5">
    <source>
        <dbReference type="PROSITE" id="PS50103"/>
    </source>
</evidence>
<keyword evidence="2 4" id="KW-0863">Zinc-finger</keyword>
<keyword evidence="1 4" id="KW-0479">Metal-binding</keyword>
<reference evidence="6" key="2">
    <citation type="submission" date="2023-05" db="EMBL/GenBank/DDBJ databases">
        <authorList>
            <person name="Schelkunov M.I."/>
        </authorList>
    </citation>
    <scope>NUCLEOTIDE SEQUENCE</scope>
    <source>
        <strain evidence="6">Hsosn_3</strain>
        <tissue evidence="6">Leaf</tissue>
    </source>
</reference>
<evidence type="ECO:0000256" key="1">
    <source>
        <dbReference type="ARBA" id="ARBA00022723"/>
    </source>
</evidence>
<evidence type="ECO:0000313" key="7">
    <source>
        <dbReference type="Proteomes" id="UP001237642"/>
    </source>
</evidence>
<evidence type="ECO:0000256" key="3">
    <source>
        <dbReference type="ARBA" id="ARBA00022833"/>
    </source>
</evidence>
<keyword evidence="3 4" id="KW-0862">Zinc</keyword>
<dbReference type="EMBL" id="JAUIZM010000011">
    <property type="protein sequence ID" value="KAK1357651.1"/>
    <property type="molecule type" value="Genomic_DNA"/>
</dbReference>
<dbReference type="InterPro" id="IPR000571">
    <property type="entry name" value="Znf_CCCH"/>
</dbReference>
<sequence>MGPRLSLWSDFITLPKAMQHPAANVIHLQPAFGPSTPLVNSLPLHGNPQILGQGPSPLKRCMYFSTPRGCWNGATCPYLHSKSDQVSLSRVEESSRCEETEARFGH</sequence>
<organism evidence="6 7">
    <name type="scientific">Heracleum sosnowskyi</name>
    <dbReference type="NCBI Taxonomy" id="360622"/>
    <lineage>
        <taxon>Eukaryota</taxon>
        <taxon>Viridiplantae</taxon>
        <taxon>Streptophyta</taxon>
        <taxon>Embryophyta</taxon>
        <taxon>Tracheophyta</taxon>
        <taxon>Spermatophyta</taxon>
        <taxon>Magnoliopsida</taxon>
        <taxon>eudicotyledons</taxon>
        <taxon>Gunneridae</taxon>
        <taxon>Pentapetalae</taxon>
        <taxon>asterids</taxon>
        <taxon>campanulids</taxon>
        <taxon>Apiales</taxon>
        <taxon>Apiaceae</taxon>
        <taxon>Apioideae</taxon>
        <taxon>apioid superclade</taxon>
        <taxon>Tordylieae</taxon>
        <taxon>Tordyliinae</taxon>
        <taxon>Heracleum</taxon>
    </lineage>
</organism>
<name>A0AAD8GZK7_9APIA</name>
<dbReference type="AlphaFoldDB" id="A0AAD8GZK7"/>
<proteinExistence type="predicted"/>
<dbReference type="PROSITE" id="PS50103">
    <property type="entry name" value="ZF_C3H1"/>
    <property type="match status" value="1"/>
</dbReference>
<dbReference type="Proteomes" id="UP001237642">
    <property type="component" value="Unassembled WGS sequence"/>
</dbReference>
<keyword evidence="7" id="KW-1185">Reference proteome</keyword>
<reference evidence="6" key="1">
    <citation type="submission" date="2023-02" db="EMBL/GenBank/DDBJ databases">
        <title>Genome of toxic invasive species Heracleum sosnowskyi carries increased number of genes despite the absence of recent whole-genome duplications.</title>
        <authorList>
            <person name="Schelkunov M."/>
            <person name="Shtratnikova V."/>
            <person name="Makarenko M."/>
            <person name="Klepikova A."/>
            <person name="Omelchenko D."/>
            <person name="Novikova G."/>
            <person name="Obukhova E."/>
            <person name="Bogdanov V."/>
            <person name="Penin A."/>
            <person name="Logacheva M."/>
        </authorList>
    </citation>
    <scope>NUCLEOTIDE SEQUENCE</scope>
    <source>
        <strain evidence="6">Hsosn_3</strain>
        <tissue evidence="6">Leaf</tissue>
    </source>
</reference>
<evidence type="ECO:0000313" key="6">
    <source>
        <dbReference type="EMBL" id="KAK1357651.1"/>
    </source>
</evidence>